<organism evidence="3 4">
    <name type="scientific">Xylaria arbuscula</name>
    <dbReference type="NCBI Taxonomy" id="114810"/>
    <lineage>
        <taxon>Eukaryota</taxon>
        <taxon>Fungi</taxon>
        <taxon>Dikarya</taxon>
        <taxon>Ascomycota</taxon>
        <taxon>Pezizomycotina</taxon>
        <taxon>Sordariomycetes</taxon>
        <taxon>Xylariomycetidae</taxon>
        <taxon>Xylariales</taxon>
        <taxon>Xylariaceae</taxon>
        <taxon>Xylaria</taxon>
    </lineage>
</organism>
<evidence type="ECO:0000256" key="1">
    <source>
        <dbReference type="SAM" id="MobiDB-lite"/>
    </source>
</evidence>
<dbReference type="CDD" id="cd12087">
    <property type="entry name" value="TM_EGFR-like"/>
    <property type="match status" value="1"/>
</dbReference>
<feature type="compositionally biased region" description="Basic and acidic residues" evidence="1">
    <location>
        <begin position="140"/>
        <end position="151"/>
    </location>
</feature>
<dbReference type="AlphaFoldDB" id="A0A9W8NH92"/>
<keyword evidence="2" id="KW-0472">Membrane</keyword>
<feature type="region of interest" description="Disordered" evidence="1">
    <location>
        <begin position="80"/>
        <end position="180"/>
    </location>
</feature>
<name>A0A9W8NH92_9PEZI</name>
<reference evidence="3" key="1">
    <citation type="submission" date="2022-07" db="EMBL/GenBank/DDBJ databases">
        <title>Genome Sequence of Xylaria arbuscula.</title>
        <authorList>
            <person name="Buettner E."/>
        </authorList>
    </citation>
    <scope>NUCLEOTIDE SEQUENCE</scope>
    <source>
        <strain evidence="3">VT107</strain>
    </source>
</reference>
<comment type="caution">
    <text evidence="3">The sequence shown here is derived from an EMBL/GenBank/DDBJ whole genome shotgun (WGS) entry which is preliminary data.</text>
</comment>
<proteinExistence type="predicted"/>
<feature type="compositionally biased region" description="Basic and acidic residues" evidence="1">
    <location>
        <begin position="116"/>
        <end position="129"/>
    </location>
</feature>
<feature type="transmembrane region" description="Helical" evidence="2">
    <location>
        <begin position="48"/>
        <end position="70"/>
    </location>
</feature>
<sequence>MDYNAVATRFGRIARHLITRDDNDDKCHPQPNIDLCEKPATSDKTTPITIGVIAGIIVVGLAAVITFLHFRRKRRDEKEWPKNNQELEDYGFTVPSSSAVREPQTAHHTQQQSQQHQHDQYQRYDDSPDRSGYASPPKPARNDLDDLERSLRGGQTTGAFRHQNEQVSGDMKPVQPTDRI</sequence>
<dbReference type="Proteomes" id="UP001148614">
    <property type="component" value="Unassembled WGS sequence"/>
</dbReference>
<evidence type="ECO:0000313" key="4">
    <source>
        <dbReference type="Proteomes" id="UP001148614"/>
    </source>
</evidence>
<accession>A0A9W8NH92</accession>
<keyword evidence="4" id="KW-1185">Reference proteome</keyword>
<evidence type="ECO:0000313" key="3">
    <source>
        <dbReference type="EMBL" id="KAJ3575416.1"/>
    </source>
</evidence>
<gene>
    <name evidence="3" type="ORF">NPX13_g4042</name>
</gene>
<evidence type="ECO:0000256" key="2">
    <source>
        <dbReference type="SAM" id="Phobius"/>
    </source>
</evidence>
<protein>
    <submittedName>
        <fullName evidence="3">Uncharacterized protein</fullName>
    </submittedName>
</protein>
<dbReference type="VEuPathDB" id="FungiDB:F4678DRAFT_443163"/>
<keyword evidence="2" id="KW-1133">Transmembrane helix</keyword>
<feature type="compositionally biased region" description="Low complexity" evidence="1">
    <location>
        <begin position="106"/>
        <end position="115"/>
    </location>
</feature>
<dbReference type="EMBL" id="JANPWZ010000544">
    <property type="protein sequence ID" value="KAJ3575416.1"/>
    <property type="molecule type" value="Genomic_DNA"/>
</dbReference>
<keyword evidence="2" id="KW-0812">Transmembrane</keyword>